<dbReference type="EMBL" id="CP130950">
    <property type="protein sequence ID" value="XRP74710.1"/>
    <property type="molecule type" value="Genomic_DNA"/>
</dbReference>
<organism evidence="1 2">
    <name type="scientific">Acidithiobacillus ferruginosus</name>
    <dbReference type="NCBI Taxonomy" id="3063951"/>
    <lineage>
        <taxon>Bacteria</taxon>
        <taxon>Pseudomonadati</taxon>
        <taxon>Pseudomonadota</taxon>
        <taxon>Acidithiobacillia</taxon>
        <taxon>Acidithiobacillales</taxon>
        <taxon>Acidithiobacillaceae</taxon>
        <taxon>Acidithiobacillus</taxon>
    </lineage>
</organism>
<accession>A0ACD5IMI7</accession>
<evidence type="ECO:0000313" key="2">
    <source>
        <dbReference type="Proteomes" id="UP001196097"/>
    </source>
</evidence>
<dbReference type="Proteomes" id="UP001196097">
    <property type="component" value="Plasmid pCF3-4"/>
</dbReference>
<gene>
    <name evidence="1" type="ORF">HF292_015665</name>
</gene>
<keyword evidence="2" id="KW-1185">Reference proteome</keyword>
<name>A0ACD5IMI7_9PROT</name>
<protein>
    <submittedName>
        <fullName evidence="1">Type II toxin-antitoxin system YafQ family toxin</fullName>
    </submittedName>
</protein>
<sequence>MAHSKKTAASKRAPPPRAADYTKSFLKDWERLSRSGRYDMHRLKAVMLLLIAQDAPLGAECLDHALTGDWLGYRECHIGGDFLLIYEVEAAGQSGMVVFVRTGTHAELFE</sequence>
<geneLocation type="plasmid" evidence="1 2">
    <name>pCF3-4</name>
</geneLocation>
<keyword evidence="1" id="KW-0614">Plasmid</keyword>
<proteinExistence type="predicted"/>
<evidence type="ECO:0000313" key="1">
    <source>
        <dbReference type="EMBL" id="XRP74710.1"/>
    </source>
</evidence>
<reference evidence="1 2" key="1">
    <citation type="journal article" date="2021" name="ISME J.">
        <title>Genomic evolution of the class Acidithiobacillia: deep-branching Proteobacteria living in extreme acidic conditions.</title>
        <authorList>
            <person name="Moya-Beltran A."/>
            <person name="Beard S."/>
            <person name="Rojas-Villalobos C."/>
            <person name="Issotta F."/>
            <person name="Gallardo Y."/>
            <person name="Ulloa R."/>
            <person name="Giaveno A."/>
            <person name="Degli Esposti M."/>
            <person name="Johnson D.B."/>
            <person name="Quatrini R."/>
        </authorList>
    </citation>
    <scope>NUCLEOTIDE SEQUENCE [LARGE SCALE GENOMIC DNA]</scope>
    <source>
        <strain evidence="1 2">CF3</strain>
    </source>
</reference>